<evidence type="ECO:0000313" key="3">
    <source>
        <dbReference type="Proteomes" id="UP000240739"/>
    </source>
</evidence>
<evidence type="ECO:0000256" key="1">
    <source>
        <dbReference type="SAM" id="MobiDB-lite"/>
    </source>
</evidence>
<evidence type="ECO:0008006" key="4">
    <source>
        <dbReference type="Google" id="ProtNLM"/>
    </source>
</evidence>
<accession>A0A2T4UE37</accession>
<reference evidence="2 3" key="1">
    <citation type="submission" date="2018-03" db="EMBL/GenBank/DDBJ databases">
        <title>Aquarubrobacter algicola gen. nov., sp. nov., a novel actinobacterium isolated from shallow eutrophic lake during the end of cyanobacterial harmful algal blooms.</title>
        <authorList>
            <person name="Chun S.J."/>
        </authorList>
    </citation>
    <scope>NUCLEOTIDE SEQUENCE [LARGE SCALE GENOMIC DNA]</scope>
    <source>
        <strain evidence="2 3">Seoho-28</strain>
    </source>
</reference>
<feature type="region of interest" description="Disordered" evidence="1">
    <location>
        <begin position="67"/>
        <end position="126"/>
    </location>
</feature>
<protein>
    <recommendedName>
        <fullName evidence="4">Helix-turn-helix domain-containing protein</fullName>
    </recommendedName>
</protein>
<dbReference type="AlphaFoldDB" id="A0A2T4UE37"/>
<keyword evidence="3" id="KW-1185">Reference proteome</keyword>
<name>A0A2T4UE37_9ACTN</name>
<feature type="compositionally biased region" description="Low complexity" evidence="1">
    <location>
        <begin position="80"/>
        <end position="104"/>
    </location>
</feature>
<dbReference type="RefSeq" id="WP_107570821.1">
    <property type="nucleotide sequence ID" value="NZ_PYYB01000003.1"/>
</dbReference>
<organism evidence="2 3">
    <name type="scientific">Paraconexibacter algicola</name>
    <dbReference type="NCBI Taxonomy" id="2133960"/>
    <lineage>
        <taxon>Bacteria</taxon>
        <taxon>Bacillati</taxon>
        <taxon>Actinomycetota</taxon>
        <taxon>Thermoleophilia</taxon>
        <taxon>Solirubrobacterales</taxon>
        <taxon>Paraconexibacteraceae</taxon>
        <taxon>Paraconexibacter</taxon>
    </lineage>
</organism>
<proteinExistence type="predicted"/>
<gene>
    <name evidence="2" type="ORF">C7Y72_19305</name>
</gene>
<dbReference type="EMBL" id="PYYB01000003">
    <property type="protein sequence ID" value="PTL55778.1"/>
    <property type="molecule type" value="Genomic_DNA"/>
</dbReference>
<comment type="caution">
    <text evidence="2">The sequence shown here is derived from an EMBL/GenBank/DDBJ whole genome shotgun (WGS) entry which is preliminary data.</text>
</comment>
<evidence type="ECO:0000313" key="2">
    <source>
        <dbReference type="EMBL" id="PTL55778.1"/>
    </source>
</evidence>
<dbReference type="Proteomes" id="UP000240739">
    <property type="component" value="Unassembled WGS sequence"/>
</dbReference>
<sequence>MSQRDDVLRALRDAGPRGVHTFELRAAYIGNPSQRIAELEEIGHTISRTPEALNGKARGTRYRLVSLAGEERTPAGPSEAPSSISAPGMGGPPASRSSPASDPARLFDPPPAPARAGRRGPYDAAA</sequence>